<dbReference type="InterPro" id="IPR050780">
    <property type="entry name" value="Mucin_vWF_Thrombospondin_sf"/>
</dbReference>
<protein>
    <recommendedName>
        <fullName evidence="14">Mucin 2, oligomeric mucus/gel-forming</fullName>
    </recommendedName>
</protein>
<evidence type="ECO:0000256" key="2">
    <source>
        <dbReference type="ARBA" id="ARBA00022525"/>
    </source>
</evidence>
<dbReference type="CDD" id="cd19941">
    <property type="entry name" value="TIL"/>
    <property type="match status" value="3"/>
</dbReference>
<keyword evidence="13" id="KW-1185">Reference proteome</keyword>
<evidence type="ECO:0000256" key="1">
    <source>
        <dbReference type="ARBA" id="ARBA00004613"/>
    </source>
</evidence>
<dbReference type="SMART" id="SM00832">
    <property type="entry name" value="C8"/>
    <property type="match status" value="4"/>
</dbReference>
<dbReference type="SMART" id="SM00041">
    <property type="entry name" value="CT"/>
    <property type="match status" value="1"/>
</dbReference>
<organism evidence="12 13">
    <name type="scientific">Nothobranchius furzeri</name>
    <name type="common">Turquoise killifish</name>
    <dbReference type="NCBI Taxonomy" id="105023"/>
    <lineage>
        <taxon>Eukaryota</taxon>
        <taxon>Metazoa</taxon>
        <taxon>Chordata</taxon>
        <taxon>Craniata</taxon>
        <taxon>Vertebrata</taxon>
        <taxon>Euteleostomi</taxon>
        <taxon>Actinopterygii</taxon>
        <taxon>Neopterygii</taxon>
        <taxon>Teleostei</taxon>
        <taxon>Neoteleostei</taxon>
        <taxon>Acanthomorphata</taxon>
        <taxon>Ovalentaria</taxon>
        <taxon>Atherinomorphae</taxon>
        <taxon>Cyprinodontiformes</taxon>
        <taxon>Nothobranchiidae</taxon>
        <taxon>Nothobranchius</taxon>
    </lineage>
</organism>
<keyword evidence="7" id="KW-0325">Glycoprotein</keyword>
<dbReference type="InterPro" id="IPR001846">
    <property type="entry name" value="VWF_type-D"/>
</dbReference>
<dbReference type="SMART" id="SM00216">
    <property type="entry name" value="VWD"/>
    <property type="match status" value="4"/>
</dbReference>
<evidence type="ECO:0000256" key="6">
    <source>
        <dbReference type="ARBA" id="ARBA00023157"/>
    </source>
</evidence>
<dbReference type="Pfam" id="PF13330">
    <property type="entry name" value="Mucin2_WxxW"/>
    <property type="match status" value="2"/>
</dbReference>
<dbReference type="SUPFAM" id="SSF57603">
    <property type="entry name" value="FnI-like domain"/>
    <property type="match status" value="1"/>
</dbReference>
<sequence>KGLRQKKENYNVIRNHVSNICSTWGRQHYKTFDGDVFQFPGMCEYNLVSDCHESYQGFSVHMKRTEKDGNPTISYVLVTINELSFYLSKNRVTVNYQPVTLPYYKGGVLVENNAVYIKLQSKVGFTVMWNGEDAVMVELDNDFANRTCGLCGDFNGVPVFNEFILNGIIYGCVHKAHRPNEDCEDPYEEEDEPVEDETETICEERFHSESWSSCTQLIDAEAYIQACVMDMCGCNNSTDDFCVCSTLSEFSRQCSHAGGQPPNWRKPHFCAKQCPYNMVFEESGSSCMDTCTHLDTSSMCEEHKIDGCFCPPGTVFDDISMRGCVPQSECQCKHNKIYDSGEVYRQDGEECTCFKGIWDCVSLETPAMCAVEGGSHFTTFDGKTYIFHGDCYYTLAKVESKVNFIILAQLEPCAHQQFDTCLKSLKILLNNDKNNVSSALNFMQTVSLPYYSGEINIFRPSSFYIVLQTTFGLQIQIQHVPLMQVYISLCGNFNMVLSDDMKTPQGIIEGTAATFCNSWKSNQMCSDSEERLDDPCSLSVENERYAKHWCALLLTPHSPFAQCRSVVDPEMYYKRCTYSSCNCEKSETCLCAVFSSYARACAAKGVILTDWRENVCDKYIKSCPASQTFSYSHQRCQLTCSSLSSEQQSCTSEFVPVDGCACAEGLYLNEKGACVPMAKCSCYHNGCALLMFFFSVVAACPSPKVFFNCSSMGTREESTECESGCRCPGGLLDDGKGSCVRKNDCPCQHDGRFFAPGATIPNQCNTCTCKGGKWKCTEKKCPGTCVIYGTGHYNTFDERTYGFQGDCAYVATRNKCGNKTVENNFGVITENVPCGSTGTTCSKTVRVQLGRTEIKLSKGNYEEHDLESGAKIPYRIRWVGLYLVVESNIGVAVMWDRKTTVRILLQPQHSGEVCGLCGNYDGDGQNDFTTQGQLVVNNHLEFANSWKVTSICPDVEESTDACDIAPQRHHWAKLKCSIITGNTFKDCHHKVNPQPFYDNCVKDSCACDTGGDCECFCSAVAAYAQACNEADVCVAWRTPEICPVFCDYYNNPEDCIWHYNPCHTPCYKTCLFPNGTCSNPIPNLEGCYPVCPEDKPVFDEKNQTCVDICPYCVYNGTIYDEFEVIYNVSDNLGMCYYAICINSTVIEGKPTTTTTPPTTTPEPTTTTKYTTPPTTTPKPTTTTTQSTTTPPVTTPCVPTCEWSDWYNVHDPKTDKSDWETYENITNSGLHICDNPSEIECRSADVPEQDFDDFIEENKQVVTCDIGVGLICKKEDQPKRPGKCFDYMIRVCCPVICEPTTPGTPPPSTTPEPSTTPTTTTTQSTTTPPVTTPCVPTCEWSDWYNVHDPKTDKSDWETYENITNSGLHICDNPSEIECRSADVPEQDFDDFIEENKQVVTCDIGVGLICKKEDQPKRPGKCFDYMIRVCCPVICEPTTPGTPPPSTTPEPSTTATTPEPTTTTKYTTPPTTTPEPTTTTKYTTPPTATPEPSTTTTPPTTTLEPTTTTAPPTTTPEPTTTTTTPTTTPKPSTTTTPPTTTLEPTTTTTPPTTTPKPTTTSIPPTTTPETTTTTTPPTTTPEPATTTKYTTPPTTTPEPTTTTTPPTTTPETTTTTTPPTTTPEPTTTTKYTTPPTTTPEPTTTTTPPTTTPETTSTTTPPTTTPETTTTTTPPTTTPETTTTTTPPTTTPKPTTTSIPPTITPETTPATTPPTTKYTTPPTTTPEPTTTTTPPTTTPETTITTNPPTTTPEPTTTTTPHTTTPKPTTTTLPTTTPEPTTTTKYTTPPTTTPKPSTTAPPTTTPETTTTTTPPTTTPKPTTTTTPPTTTPETTTTTTPPTTTPKPTTTSIPPTTTPETTTTTTPPTTTPETTTTTTPPTTTPETTTTTTPPTTTPKPTTTSIPPTTTPETTTTTTPHTTTPKPTTTTPPTTTPEPTTTTKYTTPPTTTPETTTTTTPPTTTPETTTTTTPHTTTPKPTTTTPPTTTPEPTTTTKYTTPPTTTPKPTTTTTPPTTTPETTTTTPGSTTECFCIVDGKHYRPACVSFFILFFYKLGPFVLKYFICVLKQNETFFLCNCTMARCIENNTIEIIPYECPPLQNITCLNEKKPVLVYDEYYCCQHYACDCECEGWGDPHYTTFDGLYYSYQGNCTYVLMEEITPRHQLKIYIDNVFCDPTEDVSCPRSIIIAYGSQVLTLINHNLIGVLKNGKSVKLPHIEPGIKVISTGINLVFEIPLLNVVIKFGMTGFSVFLPYQHFGRNTQGHCGTCNNNQTDDCKLPSGQLVESCSVMADYWPANDIYQPNCPPPSVLPTNRPELPLEPTPCNPDSICDLLKSSVFAECHPLISPENFYRGCAFDSCHVSNPVVECTSLQTYAAACAQVGACIHWRNHTKLCSGDCPSDRVYKPCGPAEQPTCDDDPNEPSLNIITEGCFCPDGMKLFNKESRICVEKCGKFEYKCQDCICDELTKTVICKPKTCPAPPIANCTGPGFVLVNQTNPDDTCCFALACRKINLSSMLCLVSSLNCPTGYKPVVSVPEGKCCPEHTCVNSINFFLYQPGSSVPAYECQDCVCSNEVDKNSGLFKITCEFQHCEEKCDMGYEYVETSLDECCGKCEQRQCVLNVNGTKQLLNEGETWSPPHNRCEHYTCVKSGETFSTFNELNRSIFSKGVEKERACKVMTMKTRITHQGCQSEQEVDMPFCEGSCNTFTKYSEAAAAMQHSCSCCKEARFSNRTVDLMCLNGETVPHTYMHVEECGCGNTECTIPGAQHTRRKRSLALV</sequence>
<feature type="disulfide bond" evidence="8">
    <location>
        <begin position="2700"/>
        <end position="2752"/>
    </location>
</feature>
<feature type="domain" description="VWFD" evidence="11">
    <location>
        <begin position="2123"/>
        <end position="2301"/>
    </location>
</feature>
<dbReference type="InterPro" id="IPR001007">
    <property type="entry name" value="VWF_dom"/>
</dbReference>
<dbReference type="InterPro" id="IPR014853">
    <property type="entry name" value="VWF/SSPO/ZAN-like_Cys-rich_dom"/>
</dbReference>
<dbReference type="PANTHER" id="PTHR11339">
    <property type="entry name" value="EXTRACELLULAR MATRIX GLYCOPROTEIN RELATED"/>
    <property type="match status" value="1"/>
</dbReference>
<dbReference type="Gene3D" id="2.10.25.10">
    <property type="entry name" value="Laminin"/>
    <property type="match status" value="4"/>
</dbReference>
<dbReference type="FunFam" id="2.10.25.10:FF:000153">
    <property type="entry name" value="MUC5B isoform 1"/>
    <property type="match status" value="1"/>
</dbReference>
<evidence type="ECO:0000259" key="11">
    <source>
        <dbReference type="PROSITE" id="PS51233"/>
    </source>
</evidence>
<keyword evidence="5" id="KW-0186">Copper</keyword>
<feature type="compositionally biased region" description="Low complexity" evidence="9">
    <location>
        <begin position="1310"/>
        <end position="1329"/>
    </location>
</feature>
<feature type="region of interest" description="Disordered" evidence="9">
    <location>
        <begin position="1301"/>
        <end position="1329"/>
    </location>
</feature>
<keyword evidence="6 8" id="KW-1015">Disulfide bond</keyword>
<dbReference type="Pfam" id="PF00094">
    <property type="entry name" value="VWD"/>
    <property type="match status" value="4"/>
</dbReference>
<dbReference type="Proteomes" id="UP000694548">
    <property type="component" value="Chromosome sgr13"/>
</dbReference>
<accession>A0A8C6Q3Z4</accession>
<dbReference type="PROSITE" id="PS01208">
    <property type="entry name" value="VWFC_1"/>
    <property type="match status" value="1"/>
</dbReference>
<keyword evidence="4" id="KW-0677">Repeat</keyword>
<evidence type="ECO:0000256" key="7">
    <source>
        <dbReference type="ARBA" id="ARBA00023180"/>
    </source>
</evidence>
<evidence type="ECO:0000256" key="9">
    <source>
        <dbReference type="SAM" id="MobiDB-lite"/>
    </source>
</evidence>
<feature type="region of interest" description="Disordered" evidence="9">
    <location>
        <begin position="1150"/>
        <end position="1192"/>
    </location>
</feature>
<proteinExistence type="predicted"/>
<dbReference type="InterPro" id="IPR058753">
    <property type="entry name" value="TIL_OTOGL_Mucin"/>
</dbReference>
<reference evidence="12" key="2">
    <citation type="submission" date="2025-08" db="UniProtKB">
        <authorList>
            <consortium name="Ensembl"/>
        </authorList>
    </citation>
    <scope>IDENTIFICATION</scope>
</reference>
<reference evidence="12" key="3">
    <citation type="submission" date="2025-09" db="UniProtKB">
        <authorList>
            <consortium name="Ensembl"/>
        </authorList>
    </citation>
    <scope>IDENTIFICATION</scope>
</reference>
<feature type="domain" description="CTCK" evidence="10">
    <location>
        <begin position="2671"/>
        <end position="2758"/>
    </location>
</feature>
<dbReference type="PANTHER" id="PTHR11339:SF371">
    <property type="entry name" value="MUCIN-2"/>
    <property type="match status" value="1"/>
</dbReference>
<comment type="subcellular location">
    <subcellularLocation>
        <location evidence="1">Secreted</location>
    </subcellularLocation>
</comment>
<evidence type="ECO:0000259" key="10">
    <source>
        <dbReference type="PROSITE" id="PS01225"/>
    </source>
</evidence>
<feature type="domain" description="VWFD" evidence="11">
    <location>
        <begin position="367"/>
        <end position="526"/>
    </location>
</feature>
<keyword evidence="2" id="KW-0964">Secreted</keyword>
<dbReference type="Ensembl" id="ENSNFUT00015054810.1">
    <property type="protein sequence ID" value="ENSNFUP00015052568.1"/>
    <property type="gene ID" value="ENSNFUG00015024307.1"/>
</dbReference>
<evidence type="ECO:0000256" key="5">
    <source>
        <dbReference type="ARBA" id="ARBA00023008"/>
    </source>
</evidence>
<dbReference type="Pfam" id="PF08742">
    <property type="entry name" value="C8"/>
    <property type="match status" value="4"/>
</dbReference>
<feature type="compositionally biased region" description="Low complexity" evidence="9">
    <location>
        <begin position="1447"/>
        <end position="2020"/>
    </location>
</feature>
<dbReference type="InterPro" id="IPR036084">
    <property type="entry name" value="Ser_inhib-like_sf"/>
</dbReference>
<dbReference type="PRINTS" id="PR01217">
    <property type="entry name" value="PRICHEXTENSN"/>
</dbReference>
<dbReference type="InterPro" id="IPR025155">
    <property type="entry name" value="WxxW_domain"/>
</dbReference>
<evidence type="ECO:0000313" key="12">
    <source>
        <dbReference type="Ensembl" id="ENSNFUP00015052568.1"/>
    </source>
</evidence>
<feature type="domain" description="VWFD" evidence="11">
    <location>
        <begin position="783"/>
        <end position="953"/>
    </location>
</feature>
<dbReference type="Pfam" id="PF01826">
    <property type="entry name" value="TIL"/>
    <property type="match status" value="2"/>
</dbReference>
<dbReference type="Pfam" id="PF23244">
    <property type="entry name" value="VWF"/>
    <property type="match status" value="1"/>
</dbReference>
<name>A0A8C6Q3Z4_NOTFU</name>
<dbReference type="PROSITE" id="PS01225">
    <property type="entry name" value="CTCK_2"/>
    <property type="match status" value="1"/>
</dbReference>
<feature type="domain" description="VWFD" evidence="11">
    <location>
        <begin position="19"/>
        <end position="184"/>
    </location>
</feature>
<comment type="caution">
    <text evidence="8">Lacks conserved residue(s) required for the propagation of feature annotation.</text>
</comment>
<dbReference type="SMART" id="SM00215">
    <property type="entry name" value="VWC_out"/>
    <property type="match status" value="2"/>
</dbReference>
<evidence type="ECO:0000256" key="8">
    <source>
        <dbReference type="PROSITE-ProRule" id="PRU00039"/>
    </source>
</evidence>
<feature type="region of interest" description="Disordered" evidence="9">
    <location>
        <begin position="1435"/>
        <end position="2020"/>
    </location>
</feature>
<evidence type="ECO:0000256" key="4">
    <source>
        <dbReference type="ARBA" id="ARBA00022737"/>
    </source>
</evidence>
<dbReference type="FunFam" id="2.10.25.10:FF:000674">
    <property type="entry name" value="Mucin-2"/>
    <property type="match status" value="1"/>
</dbReference>
<feature type="disulfide bond" evidence="8">
    <location>
        <begin position="2696"/>
        <end position="2750"/>
    </location>
</feature>
<dbReference type="SUPFAM" id="SSF57567">
    <property type="entry name" value="Serine protease inhibitors"/>
    <property type="match status" value="4"/>
</dbReference>
<evidence type="ECO:0000313" key="13">
    <source>
        <dbReference type="Proteomes" id="UP000694548"/>
    </source>
</evidence>
<dbReference type="PROSITE" id="PS01185">
    <property type="entry name" value="CTCK_1"/>
    <property type="match status" value="1"/>
</dbReference>
<dbReference type="InterPro" id="IPR002919">
    <property type="entry name" value="TIL_dom"/>
</dbReference>
<evidence type="ECO:0000256" key="3">
    <source>
        <dbReference type="ARBA" id="ARBA00022729"/>
    </source>
</evidence>
<dbReference type="GO" id="GO:0005576">
    <property type="term" value="C:extracellular region"/>
    <property type="evidence" value="ECO:0007669"/>
    <property type="project" value="UniProtKB-SubCell"/>
</dbReference>
<evidence type="ECO:0008006" key="14">
    <source>
        <dbReference type="Google" id="ProtNLM"/>
    </source>
</evidence>
<dbReference type="Pfam" id="PF25962">
    <property type="entry name" value="TIL_OTOGL_Mucin"/>
    <property type="match status" value="1"/>
</dbReference>
<dbReference type="PROSITE" id="PS51233">
    <property type="entry name" value="VWFD"/>
    <property type="match status" value="4"/>
</dbReference>
<dbReference type="InterPro" id="IPR006207">
    <property type="entry name" value="Cys_knot_C"/>
</dbReference>
<reference evidence="12" key="1">
    <citation type="submission" date="2014-08" db="EMBL/GenBank/DDBJ databases">
        <authorList>
            <person name="Senf B."/>
            <person name="Petzold A."/>
            <person name="Downie B.R."/>
            <person name="Koch P."/>
            <person name="Platzer M."/>
        </authorList>
    </citation>
    <scope>NUCLEOTIDE SEQUENCE [LARGE SCALE GENOMIC DNA]</scope>
    <source>
        <strain evidence="12">GRZ</strain>
    </source>
</reference>
<dbReference type="GeneTree" id="ENSGT00940000164871"/>
<feature type="disulfide bond" evidence="8">
    <location>
        <begin position="2685"/>
        <end position="2734"/>
    </location>
</feature>
<keyword evidence="3" id="KW-0732">Signal</keyword>